<keyword evidence="1" id="KW-0812">Transmembrane</keyword>
<evidence type="ECO:0000313" key="2">
    <source>
        <dbReference type="EMBL" id="MDC2888577.1"/>
    </source>
</evidence>
<organism evidence="2 3">
    <name type="scientific">Psychrosphaera algicola</name>
    <dbReference type="NCBI Taxonomy" id="3023714"/>
    <lineage>
        <taxon>Bacteria</taxon>
        <taxon>Pseudomonadati</taxon>
        <taxon>Pseudomonadota</taxon>
        <taxon>Gammaproteobacteria</taxon>
        <taxon>Alteromonadales</taxon>
        <taxon>Pseudoalteromonadaceae</taxon>
        <taxon>Psychrosphaera</taxon>
    </lineage>
</organism>
<protein>
    <submittedName>
        <fullName evidence="2">Uncharacterized protein</fullName>
    </submittedName>
</protein>
<comment type="caution">
    <text evidence="2">The sequence shown here is derived from an EMBL/GenBank/DDBJ whole genome shotgun (WGS) entry which is preliminary data.</text>
</comment>
<keyword evidence="1" id="KW-0472">Membrane</keyword>
<gene>
    <name evidence="2" type="ORF">PN838_07150</name>
</gene>
<feature type="transmembrane region" description="Helical" evidence="1">
    <location>
        <begin position="9"/>
        <end position="30"/>
    </location>
</feature>
<evidence type="ECO:0000313" key="3">
    <source>
        <dbReference type="Proteomes" id="UP001528411"/>
    </source>
</evidence>
<dbReference type="EMBL" id="JAQOMS010000002">
    <property type="protein sequence ID" value="MDC2888577.1"/>
    <property type="molecule type" value="Genomic_DNA"/>
</dbReference>
<dbReference type="RefSeq" id="WP_272180174.1">
    <property type="nucleotide sequence ID" value="NZ_JAQOMS010000002.1"/>
</dbReference>
<name>A0ABT5FD87_9GAMM</name>
<feature type="transmembrane region" description="Helical" evidence="1">
    <location>
        <begin position="42"/>
        <end position="64"/>
    </location>
</feature>
<sequence>MSFHEKSSWIMALSLLVSSALYFFIMVSMSGTEDLAAPNLPVLIVFTIVLTVLATIGHIIIAALKPSEAIDTVDEREQQFFAKAKALPQMCWQ</sequence>
<accession>A0ABT5FD87</accession>
<evidence type="ECO:0000256" key="1">
    <source>
        <dbReference type="SAM" id="Phobius"/>
    </source>
</evidence>
<keyword evidence="1" id="KW-1133">Transmembrane helix</keyword>
<reference evidence="2 3" key="1">
    <citation type="submission" date="2023-01" db="EMBL/GenBank/DDBJ databases">
        <title>Psychrosphaera sp. nov., isolated from marine algae.</title>
        <authorList>
            <person name="Bayburt H."/>
            <person name="Choi B.J."/>
            <person name="Kim J.M."/>
            <person name="Choi D.G."/>
            <person name="Jeon C.O."/>
        </authorList>
    </citation>
    <scope>NUCLEOTIDE SEQUENCE [LARGE SCALE GENOMIC DNA]</scope>
    <source>
        <strain evidence="2 3">G1-22</strain>
    </source>
</reference>
<keyword evidence="3" id="KW-1185">Reference proteome</keyword>
<dbReference type="Proteomes" id="UP001528411">
    <property type="component" value="Unassembled WGS sequence"/>
</dbReference>
<proteinExistence type="predicted"/>